<dbReference type="OrthoDB" id="6475849at2759"/>
<sequence length="845" mass="94130">MADYREARPSTDEESAPLLDDAHGQQQGHNPHHPSFSERLGSIVHEPLTLLNKILLVLLLALLILSSVFIGLFAGAQHKLHTPHNEPGGQEPPTTVTNTVTVPTTTTAVTTTTIVPAPAPSLPPKEPVCMTPDCVVLSAAILSSLDTTQDPCDNFYDYATGGWRKSHPIPSDKGSFATFTSLFQENQQIVRDILENEQSAFTVGFTSSYDEQVLTKLRDLYSSCLDEDTLDQFGEGPLKDFARTVKKLFRGETTDIDAKEPRNDVQNGRDGLTAAISYLHSRGIPGLFDISVEGDAAVDPNFMVLWFSQPRFGLPSKEYYDDESARKIYQEVVENLLLVLYEEEEELRREATQNLILNEESVIHKLAKRVVKFERRLANASLDLDILLQDPIGTYNKVPISNITSTLPQINFNDYFATFTPRNYPDEIIITYPAYTRSLAHILNTTSSDVVEAYLVIQAALVLAPRLGASTDLWKAERRLYEVLQGIKPGAVGDRAEFCVDNVDRALGFATGRYFVNETFGGDAKEKGTKVITDIVTAFKASLSNIAWMDKESADAAAAKADAIRVKVGYPESPDTRSAESIARYYSLVRVDKHTFFDNMLSSSASDVYKAWQQLGKQRDPGAWEMSPPTVNAYYNPPGNEIVFPAGILRPPFFSKDWPSYLKYGAFGQVAAHELTHAFDSAGRLYNQEGKLEEWWTNATSDGFQVKQDCIVNQFSSYTIDDGKGNSVHLNGNLTSGENIGDSGIIQAYRAWQAQFEESYKEGNEYLLPGLNFTRDQLFFLSFGRIWAQNIKPASLLQRVRTDPHSPNNYRVEGTLYNVPAFAKAFNCSSKAKLNPPPEKQCLFW</sequence>
<feature type="transmembrane region" description="Helical" evidence="9">
    <location>
        <begin position="54"/>
        <end position="76"/>
    </location>
</feature>
<feature type="domain" description="Peptidase M13 N-terminal" evidence="11">
    <location>
        <begin position="151"/>
        <end position="571"/>
    </location>
</feature>
<dbReference type="InterPro" id="IPR008753">
    <property type="entry name" value="Peptidase_M13_N"/>
</dbReference>
<dbReference type="STRING" id="747525.W4KK87"/>
<feature type="domain" description="Peptidase M13 C-terminal" evidence="10">
    <location>
        <begin position="632"/>
        <end position="842"/>
    </location>
</feature>
<gene>
    <name evidence="12" type="ORF">HETIRDRAFT_32392</name>
</gene>
<dbReference type="Proteomes" id="UP000030671">
    <property type="component" value="Unassembled WGS sequence"/>
</dbReference>
<keyword evidence="4" id="KW-0479">Metal-binding</keyword>
<dbReference type="GO" id="GO:0005886">
    <property type="term" value="C:plasma membrane"/>
    <property type="evidence" value="ECO:0007669"/>
    <property type="project" value="TreeGrafter"/>
</dbReference>
<dbReference type="Pfam" id="PF05649">
    <property type="entry name" value="Peptidase_M13_N"/>
    <property type="match status" value="1"/>
</dbReference>
<keyword evidence="7" id="KW-0482">Metalloprotease</keyword>
<dbReference type="EMBL" id="KI925455">
    <property type="protein sequence ID" value="ETW85740.1"/>
    <property type="molecule type" value="Genomic_DNA"/>
</dbReference>
<keyword evidence="13" id="KW-1185">Reference proteome</keyword>
<keyword evidence="9" id="KW-0472">Membrane</keyword>
<evidence type="ECO:0000313" key="13">
    <source>
        <dbReference type="Proteomes" id="UP000030671"/>
    </source>
</evidence>
<evidence type="ECO:0000259" key="10">
    <source>
        <dbReference type="Pfam" id="PF01431"/>
    </source>
</evidence>
<dbReference type="KEGG" id="hir:HETIRDRAFT_32392"/>
<dbReference type="InParanoid" id="W4KK87"/>
<keyword evidence="9" id="KW-0812">Transmembrane</keyword>
<evidence type="ECO:0000256" key="8">
    <source>
        <dbReference type="SAM" id="MobiDB-lite"/>
    </source>
</evidence>
<dbReference type="GeneID" id="20671004"/>
<evidence type="ECO:0000256" key="7">
    <source>
        <dbReference type="ARBA" id="ARBA00023049"/>
    </source>
</evidence>
<feature type="region of interest" description="Disordered" evidence="8">
    <location>
        <begin position="1"/>
        <end position="38"/>
    </location>
</feature>
<protein>
    <submittedName>
        <fullName evidence="12">Metallo peptidase M13</fullName>
    </submittedName>
</protein>
<evidence type="ECO:0000256" key="5">
    <source>
        <dbReference type="ARBA" id="ARBA00022801"/>
    </source>
</evidence>
<evidence type="ECO:0000259" key="11">
    <source>
        <dbReference type="Pfam" id="PF05649"/>
    </source>
</evidence>
<keyword evidence="3" id="KW-0645">Protease</keyword>
<evidence type="ECO:0000256" key="9">
    <source>
        <dbReference type="SAM" id="Phobius"/>
    </source>
</evidence>
<proteinExistence type="inferred from homology"/>
<dbReference type="InterPro" id="IPR018497">
    <property type="entry name" value="Peptidase_M13_C"/>
</dbReference>
<dbReference type="SUPFAM" id="SSF55486">
    <property type="entry name" value="Metalloproteases ('zincins'), catalytic domain"/>
    <property type="match status" value="1"/>
</dbReference>
<evidence type="ECO:0000256" key="3">
    <source>
        <dbReference type="ARBA" id="ARBA00022670"/>
    </source>
</evidence>
<keyword evidence="6" id="KW-0862">Zinc</keyword>
<evidence type="ECO:0000256" key="1">
    <source>
        <dbReference type="ARBA" id="ARBA00001947"/>
    </source>
</evidence>
<accession>W4KK87</accession>
<dbReference type="PROSITE" id="PS51885">
    <property type="entry name" value="NEPRILYSIN"/>
    <property type="match status" value="1"/>
</dbReference>
<comment type="cofactor">
    <cofactor evidence="1">
        <name>Zn(2+)</name>
        <dbReference type="ChEBI" id="CHEBI:29105"/>
    </cofactor>
</comment>
<dbReference type="Pfam" id="PF01431">
    <property type="entry name" value="Peptidase_M13"/>
    <property type="match status" value="1"/>
</dbReference>
<reference evidence="12 13" key="1">
    <citation type="journal article" date="2012" name="New Phytol.">
        <title>Insight into trade-off between wood decay and parasitism from the genome of a fungal forest pathogen.</title>
        <authorList>
            <person name="Olson A."/>
            <person name="Aerts A."/>
            <person name="Asiegbu F."/>
            <person name="Belbahri L."/>
            <person name="Bouzid O."/>
            <person name="Broberg A."/>
            <person name="Canback B."/>
            <person name="Coutinho P.M."/>
            <person name="Cullen D."/>
            <person name="Dalman K."/>
            <person name="Deflorio G."/>
            <person name="van Diepen L.T."/>
            <person name="Dunand C."/>
            <person name="Duplessis S."/>
            <person name="Durling M."/>
            <person name="Gonthier P."/>
            <person name="Grimwood J."/>
            <person name="Fossdal C.G."/>
            <person name="Hansson D."/>
            <person name="Henrissat B."/>
            <person name="Hietala A."/>
            <person name="Himmelstrand K."/>
            <person name="Hoffmeister D."/>
            <person name="Hogberg N."/>
            <person name="James T.Y."/>
            <person name="Karlsson M."/>
            <person name="Kohler A."/>
            <person name="Kues U."/>
            <person name="Lee Y.H."/>
            <person name="Lin Y.C."/>
            <person name="Lind M."/>
            <person name="Lindquist E."/>
            <person name="Lombard V."/>
            <person name="Lucas S."/>
            <person name="Lunden K."/>
            <person name="Morin E."/>
            <person name="Murat C."/>
            <person name="Park J."/>
            <person name="Raffaello T."/>
            <person name="Rouze P."/>
            <person name="Salamov A."/>
            <person name="Schmutz J."/>
            <person name="Solheim H."/>
            <person name="Stahlberg J."/>
            <person name="Velez H."/>
            <person name="de Vries R.P."/>
            <person name="Wiebenga A."/>
            <person name="Woodward S."/>
            <person name="Yakovlev I."/>
            <person name="Garbelotto M."/>
            <person name="Martin F."/>
            <person name="Grigoriev I.V."/>
            <person name="Stenlid J."/>
        </authorList>
    </citation>
    <scope>NUCLEOTIDE SEQUENCE [LARGE SCALE GENOMIC DNA]</scope>
    <source>
        <strain evidence="12 13">TC 32-1</strain>
    </source>
</reference>
<organism evidence="12 13">
    <name type="scientific">Heterobasidion irregulare (strain TC 32-1)</name>
    <dbReference type="NCBI Taxonomy" id="747525"/>
    <lineage>
        <taxon>Eukaryota</taxon>
        <taxon>Fungi</taxon>
        <taxon>Dikarya</taxon>
        <taxon>Basidiomycota</taxon>
        <taxon>Agaricomycotina</taxon>
        <taxon>Agaricomycetes</taxon>
        <taxon>Russulales</taxon>
        <taxon>Bondarzewiaceae</taxon>
        <taxon>Heterobasidion</taxon>
        <taxon>Heterobasidion annosum species complex</taxon>
    </lineage>
</organism>
<dbReference type="RefSeq" id="XP_009541741.1">
    <property type="nucleotide sequence ID" value="XM_009543446.1"/>
</dbReference>
<dbReference type="GO" id="GO:0016485">
    <property type="term" value="P:protein processing"/>
    <property type="evidence" value="ECO:0007669"/>
    <property type="project" value="TreeGrafter"/>
</dbReference>
<keyword evidence="5" id="KW-0378">Hydrolase</keyword>
<feature type="compositionally biased region" description="Basic and acidic residues" evidence="8">
    <location>
        <begin position="1"/>
        <end position="11"/>
    </location>
</feature>
<dbReference type="CDD" id="cd08662">
    <property type="entry name" value="M13"/>
    <property type="match status" value="1"/>
</dbReference>
<evidence type="ECO:0000256" key="4">
    <source>
        <dbReference type="ARBA" id="ARBA00022723"/>
    </source>
</evidence>
<dbReference type="HOGENOM" id="CLU_006187_2_0_1"/>
<evidence type="ECO:0000313" key="12">
    <source>
        <dbReference type="EMBL" id="ETW85740.1"/>
    </source>
</evidence>
<dbReference type="Gene3D" id="3.40.390.10">
    <property type="entry name" value="Collagenase (Catalytic Domain)"/>
    <property type="match status" value="1"/>
</dbReference>
<evidence type="ECO:0000256" key="2">
    <source>
        <dbReference type="ARBA" id="ARBA00007357"/>
    </source>
</evidence>
<dbReference type="InterPro" id="IPR000718">
    <property type="entry name" value="Peptidase_M13"/>
</dbReference>
<dbReference type="GO" id="GO:0046872">
    <property type="term" value="F:metal ion binding"/>
    <property type="evidence" value="ECO:0007669"/>
    <property type="project" value="UniProtKB-KW"/>
</dbReference>
<dbReference type="InterPro" id="IPR042089">
    <property type="entry name" value="Peptidase_M13_dom_2"/>
</dbReference>
<dbReference type="GO" id="GO:0004222">
    <property type="term" value="F:metalloendopeptidase activity"/>
    <property type="evidence" value="ECO:0007669"/>
    <property type="project" value="InterPro"/>
</dbReference>
<name>W4KK87_HETIT</name>
<dbReference type="PANTHER" id="PTHR11733:SF167">
    <property type="entry name" value="FI17812P1-RELATED"/>
    <property type="match status" value="1"/>
</dbReference>
<dbReference type="InterPro" id="IPR024079">
    <property type="entry name" value="MetalloPept_cat_dom_sf"/>
</dbReference>
<dbReference type="PRINTS" id="PR00786">
    <property type="entry name" value="NEPRILYSIN"/>
</dbReference>
<dbReference type="eggNOG" id="KOG3624">
    <property type="taxonomic scope" value="Eukaryota"/>
</dbReference>
<comment type="similarity">
    <text evidence="2">Belongs to the peptidase M13 family.</text>
</comment>
<keyword evidence="9" id="KW-1133">Transmembrane helix</keyword>
<dbReference type="AlphaFoldDB" id="W4KK87"/>
<evidence type="ECO:0000256" key="6">
    <source>
        <dbReference type="ARBA" id="ARBA00022833"/>
    </source>
</evidence>
<dbReference type="PANTHER" id="PTHR11733">
    <property type="entry name" value="ZINC METALLOPROTEASE FAMILY M13 NEPRILYSIN-RELATED"/>
    <property type="match status" value="1"/>
</dbReference>
<dbReference type="Gene3D" id="1.10.1380.10">
    <property type="entry name" value="Neutral endopeptidase , domain2"/>
    <property type="match status" value="1"/>
</dbReference>